<dbReference type="EMBL" id="KZ613969">
    <property type="protein sequence ID" value="PMD30039.1"/>
    <property type="molecule type" value="Genomic_DNA"/>
</dbReference>
<dbReference type="AlphaFoldDB" id="A0A2J6QUV3"/>
<evidence type="ECO:0000313" key="3">
    <source>
        <dbReference type="Proteomes" id="UP000235786"/>
    </source>
</evidence>
<reference evidence="2 3" key="1">
    <citation type="submission" date="2016-04" db="EMBL/GenBank/DDBJ databases">
        <title>A degradative enzymes factory behind the ericoid mycorrhizal symbiosis.</title>
        <authorList>
            <consortium name="DOE Joint Genome Institute"/>
            <person name="Martino E."/>
            <person name="Morin E."/>
            <person name="Grelet G."/>
            <person name="Kuo A."/>
            <person name="Kohler A."/>
            <person name="Daghino S."/>
            <person name="Barry K."/>
            <person name="Choi C."/>
            <person name="Cichocki N."/>
            <person name="Clum A."/>
            <person name="Copeland A."/>
            <person name="Hainaut M."/>
            <person name="Haridas S."/>
            <person name="Labutti K."/>
            <person name="Lindquist E."/>
            <person name="Lipzen A."/>
            <person name="Khouja H.-R."/>
            <person name="Murat C."/>
            <person name="Ohm R."/>
            <person name="Olson A."/>
            <person name="Spatafora J."/>
            <person name="Veneault-Fourrey C."/>
            <person name="Henrissat B."/>
            <person name="Grigoriev I."/>
            <person name="Martin F."/>
            <person name="Perotto S."/>
        </authorList>
    </citation>
    <scope>NUCLEOTIDE SEQUENCE [LARGE SCALE GENOMIC DNA]</scope>
    <source>
        <strain evidence="2 3">F</strain>
    </source>
</reference>
<dbReference type="Proteomes" id="UP000235786">
    <property type="component" value="Unassembled WGS sequence"/>
</dbReference>
<feature type="region of interest" description="Disordered" evidence="1">
    <location>
        <begin position="19"/>
        <end position="113"/>
    </location>
</feature>
<name>A0A2J6QUV3_HYAVF</name>
<protein>
    <submittedName>
        <fullName evidence="2">Uncharacterized protein</fullName>
    </submittedName>
</protein>
<keyword evidence="3" id="KW-1185">Reference proteome</keyword>
<evidence type="ECO:0000256" key="1">
    <source>
        <dbReference type="SAM" id="MobiDB-lite"/>
    </source>
</evidence>
<gene>
    <name evidence="2" type="ORF">L207DRAFT_520439</name>
</gene>
<accession>A0A2J6QUV3</accession>
<evidence type="ECO:0000313" key="2">
    <source>
        <dbReference type="EMBL" id="PMD30039.1"/>
    </source>
</evidence>
<proteinExistence type="predicted"/>
<organism evidence="2 3">
    <name type="scientific">Hyaloscypha variabilis (strain UAMH 11265 / GT02V1 / F)</name>
    <name type="common">Meliniomyces variabilis</name>
    <dbReference type="NCBI Taxonomy" id="1149755"/>
    <lineage>
        <taxon>Eukaryota</taxon>
        <taxon>Fungi</taxon>
        <taxon>Dikarya</taxon>
        <taxon>Ascomycota</taxon>
        <taxon>Pezizomycotina</taxon>
        <taxon>Leotiomycetes</taxon>
        <taxon>Helotiales</taxon>
        <taxon>Hyaloscyphaceae</taxon>
        <taxon>Hyaloscypha</taxon>
        <taxon>Hyaloscypha variabilis</taxon>
    </lineage>
</organism>
<sequence>MKPYVKFSRLPLCTVMDFPTNVNSSYHTPLNKPPEHRLFPSTEAPRLDTPTILSLPLSNPLTTKATAPTPTPKATPASLSPGSSNTAATSASPHPSSPSSSSPPQSTKSSQST</sequence>
<feature type="compositionally biased region" description="Low complexity" evidence="1">
    <location>
        <begin position="60"/>
        <end position="113"/>
    </location>
</feature>